<organism evidence="1 2">
    <name type="scientific">Kaistella carnis</name>
    <dbReference type="NCBI Taxonomy" id="1241979"/>
    <lineage>
        <taxon>Bacteria</taxon>
        <taxon>Pseudomonadati</taxon>
        <taxon>Bacteroidota</taxon>
        <taxon>Flavobacteriia</taxon>
        <taxon>Flavobacteriales</taxon>
        <taxon>Weeksellaceae</taxon>
        <taxon>Chryseobacterium group</taxon>
        <taxon>Kaistella</taxon>
    </lineage>
</organism>
<evidence type="ECO:0008006" key="3">
    <source>
        <dbReference type="Google" id="ProtNLM"/>
    </source>
</evidence>
<evidence type="ECO:0000313" key="2">
    <source>
        <dbReference type="Proteomes" id="UP000270185"/>
    </source>
</evidence>
<dbReference type="RefSeq" id="WP_125023997.1">
    <property type="nucleotide sequence ID" value="NZ_CP034159.1"/>
</dbReference>
<dbReference type="KEGG" id="ccas:EIB73_07330"/>
<keyword evidence="2" id="KW-1185">Reference proteome</keyword>
<protein>
    <recommendedName>
        <fullName evidence="3">Photosynthesis system II assembly factor Ycf48/Hcf136-like domain-containing protein</fullName>
    </recommendedName>
</protein>
<dbReference type="EMBL" id="CP034159">
    <property type="protein sequence ID" value="AZI32995.1"/>
    <property type="molecule type" value="Genomic_DNA"/>
</dbReference>
<sequence length="77" mass="8656">MSQVIYIGILLIKIPAENRFQLISSDNAGISWQIIFDGSNETGEFFELGTKGKIVFAKTSNGKFRSVTEGRTWTKIR</sequence>
<dbReference type="AlphaFoldDB" id="A0A3G8XHM2"/>
<accession>A0A3G8XHM2</accession>
<name>A0A3G8XHM2_9FLAO</name>
<dbReference type="OrthoDB" id="1266878at2"/>
<gene>
    <name evidence="1" type="ORF">EIB73_07330</name>
</gene>
<evidence type="ECO:0000313" key="1">
    <source>
        <dbReference type="EMBL" id="AZI32995.1"/>
    </source>
</evidence>
<reference evidence="2" key="1">
    <citation type="submission" date="2018-11" db="EMBL/GenBank/DDBJ databases">
        <title>Proposal to divide the Flavobacteriaceae and reorganize its genera based on Amino Acid Identity values calculated from whole genome sequences.</title>
        <authorList>
            <person name="Nicholson A.C."/>
            <person name="Gulvik C.A."/>
            <person name="Whitney A.M."/>
            <person name="Humrighouse B.W."/>
            <person name="Bell M."/>
            <person name="Holmes B."/>
            <person name="Steigerwalt A.G."/>
            <person name="Villarma A."/>
            <person name="Sheth M."/>
            <person name="Batra D."/>
            <person name="Pryor J."/>
            <person name="Bernardet J.-F."/>
            <person name="Hugo C."/>
            <person name="Kampfer P."/>
            <person name="Newman J.D."/>
            <person name="McQuiston J.R."/>
        </authorList>
    </citation>
    <scope>NUCLEOTIDE SEQUENCE [LARGE SCALE GENOMIC DNA]</scope>
    <source>
        <strain evidence="2">G0081</strain>
    </source>
</reference>
<proteinExistence type="predicted"/>
<dbReference type="SUPFAM" id="SSF110296">
    <property type="entry name" value="Oligoxyloglucan reducing end-specific cellobiohydrolase"/>
    <property type="match status" value="1"/>
</dbReference>
<dbReference type="Proteomes" id="UP000270185">
    <property type="component" value="Chromosome"/>
</dbReference>